<dbReference type="PANTHER" id="PTHR33387:SF3">
    <property type="entry name" value="DUF985 DOMAIN-CONTAINING PROTEIN"/>
    <property type="match status" value="1"/>
</dbReference>
<dbReference type="EMBL" id="KV453847">
    <property type="protein sequence ID" value="ODV87655.1"/>
    <property type="molecule type" value="Genomic_DNA"/>
</dbReference>
<dbReference type="Proteomes" id="UP000094801">
    <property type="component" value="Unassembled WGS sequence"/>
</dbReference>
<dbReference type="PANTHER" id="PTHR33387">
    <property type="entry name" value="RMLC-LIKE JELLY ROLL FOLD PROTEIN"/>
    <property type="match status" value="1"/>
</dbReference>
<feature type="domain" description="DUF985" evidence="2">
    <location>
        <begin position="37"/>
        <end position="214"/>
    </location>
</feature>
<accession>A0A1E4T7E2</accession>
<dbReference type="InterPro" id="IPR039935">
    <property type="entry name" value="YML079W-like"/>
</dbReference>
<dbReference type="Gene3D" id="2.60.120.10">
    <property type="entry name" value="Jelly Rolls"/>
    <property type="match status" value="1"/>
</dbReference>
<protein>
    <recommendedName>
        <fullName evidence="2">DUF985 domain-containing protein</fullName>
    </recommendedName>
</protein>
<gene>
    <name evidence="3" type="ORF">CANARDRAFT_20393</name>
</gene>
<evidence type="ECO:0000313" key="4">
    <source>
        <dbReference type="Proteomes" id="UP000094801"/>
    </source>
</evidence>
<dbReference type="InterPro" id="IPR009327">
    <property type="entry name" value="Cupin_DUF985"/>
</dbReference>
<keyword evidence="4" id="KW-1185">Reference proteome</keyword>
<dbReference type="AlphaFoldDB" id="A0A1E4T7E2"/>
<name>A0A1E4T7E2_9ASCO</name>
<dbReference type="Pfam" id="PF06172">
    <property type="entry name" value="Cupin_5"/>
    <property type="match status" value="1"/>
</dbReference>
<feature type="compositionally biased region" description="Polar residues" evidence="1">
    <location>
        <begin position="1"/>
        <end position="16"/>
    </location>
</feature>
<dbReference type="OrthoDB" id="6614653at2759"/>
<evidence type="ECO:0000313" key="3">
    <source>
        <dbReference type="EMBL" id="ODV87655.1"/>
    </source>
</evidence>
<proteinExistence type="predicted"/>
<organism evidence="3 4">
    <name type="scientific">[Candida] arabinofermentans NRRL YB-2248</name>
    <dbReference type="NCBI Taxonomy" id="983967"/>
    <lineage>
        <taxon>Eukaryota</taxon>
        <taxon>Fungi</taxon>
        <taxon>Dikarya</taxon>
        <taxon>Ascomycota</taxon>
        <taxon>Saccharomycotina</taxon>
        <taxon>Pichiomycetes</taxon>
        <taxon>Pichiales</taxon>
        <taxon>Pichiaceae</taxon>
        <taxon>Ogataea</taxon>
        <taxon>Ogataea/Candida clade</taxon>
    </lineage>
</organism>
<evidence type="ECO:0000259" key="2">
    <source>
        <dbReference type="Pfam" id="PF06172"/>
    </source>
</evidence>
<sequence>MSFESATVDSVPSKNNPKICPPGYKSKGLKTPSPDLQETIKALNLIKHQEGGYFNETDRSDFLMENPYYPGHNKGLKTDDLVRCGNSNEKPVPNPKDSTKTITPTRSFSTLIHYLITCDAFMGRFHLNHSRIIHILQKGRGQYVLVYPSGEVKTFVVGFDTSKGEINQWVVPGEVYKASFLLPLKEGDEESEEDHLLISEVVVPGFEFEDHQFMESKEQLISLVGKEKADELEFLLG</sequence>
<dbReference type="InterPro" id="IPR014710">
    <property type="entry name" value="RmlC-like_jellyroll"/>
</dbReference>
<feature type="region of interest" description="Disordered" evidence="1">
    <location>
        <begin position="1"/>
        <end position="33"/>
    </location>
</feature>
<dbReference type="SUPFAM" id="SSF51182">
    <property type="entry name" value="RmlC-like cupins"/>
    <property type="match status" value="1"/>
</dbReference>
<evidence type="ECO:0000256" key="1">
    <source>
        <dbReference type="SAM" id="MobiDB-lite"/>
    </source>
</evidence>
<dbReference type="CDD" id="cd06121">
    <property type="entry name" value="cupin_YML079wp"/>
    <property type="match status" value="1"/>
</dbReference>
<reference evidence="4" key="1">
    <citation type="submission" date="2016-04" db="EMBL/GenBank/DDBJ databases">
        <title>Comparative genomics of biotechnologically important yeasts.</title>
        <authorList>
            <consortium name="DOE Joint Genome Institute"/>
            <person name="Riley R."/>
            <person name="Haridas S."/>
            <person name="Wolfe K.H."/>
            <person name="Lopes M.R."/>
            <person name="Hittinger C.T."/>
            <person name="Goker M."/>
            <person name="Salamov A."/>
            <person name="Wisecaver J."/>
            <person name="Long T.M."/>
            <person name="Aerts A.L."/>
            <person name="Barry K."/>
            <person name="Choi C."/>
            <person name="Clum A."/>
            <person name="Coughlan A.Y."/>
            <person name="Deshpande S."/>
            <person name="Douglass A.P."/>
            <person name="Hanson S.J."/>
            <person name="Klenk H.-P."/>
            <person name="Labutti K."/>
            <person name="Lapidus A."/>
            <person name="Lindquist E."/>
            <person name="Lipzen A."/>
            <person name="Meier-Kolthoff J.P."/>
            <person name="Ohm R.A."/>
            <person name="Otillar R.P."/>
            <person name="Pangilinan J."/>
            <person name="Peng Y."/>
            <person name="Rokas A."/>
            <person name="Rosa C.A."/>
            <person name="Scheuner C."/>
            <person name="Sibirny A.A."/>
            <person name="Slot J.C."/>
            <person name="Stielow J.B."/>
            <person name="Sun H."/>
            <person name="Kurtzman C.P."/>
            <person name="Blackwell M."/>
            <person name="Grigoriev I.V."/>
            <person name="Jeffries T.W."/>
        </authorList>
    </citation>
    <scope>NUCLEOTIDE SEQUENCE [LARGE SCALE GENOMIC DNA]</scope>
    <source>
        <strain evidence="4">NRRL YB-2248</strain>
    </source>
</reference>
<dbReference type="InterPro" id="IPR011051">
    <property type="entry name" value="RmlC_Cupin_sf"/>
</dbReference>